<dbReference type="EMBL" id="FR695873">
    <property type="protein sequence ID" value="CBX29955.1"/>
    <property type="molecule type" value="Genomic_DNA"/>
</dbReference>
<sequence length="164" mass="17864">MNDKAICNTGPIIALSMIDSIDILRHLFEFVAVPEAVHKEILEGGTVNAGLANYRKAKWIKVMKLSNPLDPLLITSLDVGEAAVIGLARELSVNLILIDERKARKIARTVYGLHVIGSVRVLVEAKKRGIIDNVGASILAMRNSGYWISDSIVETALKHAGEKI</sequence>
<dbReference type="AlphaFoldDB" id="E1YHB1"/>
<reference evidence="1" key="1">
    <citation type="journal article" date="2011" name="Environ. Microbiol.">
        <title>Genomic insights into the metabolic potential of the polycyclic aromatic hydrocarbon degrading sulfate-reducing Deltaproteobacterium N47.</title>
        <authorList>
            <person name="Bergmann F."/>
            <person name="Selesi D."/>
            <person name="Weinmaier T."/>
            <person name="Tischler P."/>
            <person name="Rattei T."/>
            <person name="Meckenstock R.U."/>
        </authorList>
    </citation>
    <scope>NUCLEOTIDE SEQUENCE</scope>
</reference>
<dbReference type="PANTHER" id="PTHR39550">
    <property type="entry name" value="SLL0658 PROTEIN"/>
    <property type="match status" value="1"/>
</dbReference>
<protein>
    <recommendedName>
        <fullName evidence="2">DUF3368 domain-containing protein</fullName>
    </recommendedName>
</protein>
<gene>
    <name evidence="1" type="ORF">N47_F16500</name>
</gene>
<dbReference type="Pfam" id="PF11848">
    <property type="entry name" value="DUF3368"/>
    <property type="match status" value="1"/>
</dbReference>
<dbReference type="PANTHER" id="PTHR39550:SF1">
    <property type="entry name" value="SLL0658 PROTEIN"/>
    <property type="match status" value="1"/>
</dbReference>
<accession>E1YHB1</accession>
<organism evidence="1">
    <name type="scientific">uncultured Desulfobacterium sp</name>
    <dbReference type="NCBI Taxonomy" id="201089"/>
    <lineage>
        <taxon>Bacteria</taxon>
        <taxon>Pseudomonadati</taxon>
        <taxon>Thermodesulfobacteriota</taxon>
        <taxon>Desulfobacteria</taxon>
        <taxon>Desulfobacterales</taxon>
        <taxon>Desulfobacteriaceae</taxon>
        <taxon>Desulfobacterium</taxon>
        <taxon>environmental samples</taxon>
    </lineage>
</organism>
<proteinExistence type="predicted"/>
<evidence type="ECO:0000313" key="1">
    <source>
        <dbReference type="EMBL" id="CBX29955.1"/>
    </source>
</evidence>
<name>E1YHB1_9BACT</name>
<evidence type="ECO:0008006" key="2">
    <source>
        <dbReference type="Google" id="ProtNLM"/>
    </source>
</evidence>
<dbReference type="InterPro" id="IPR021799">
    <property type="entry name" value="PIN-like_prokaryotic"/>
</dbReference>